<dbReference type="Proteomes" id="UP000652761">
    <property type="component" value="Unassembled WGS sequence"/>
</dbReference>
<organism evidence="1 2">
    <name type="scientific">Colocasia esculenta</name>
    <name type="common">Wild taro</name>
    <name type="synonym">Arum esculentum</name>
    <dbReference type="NCBI Taxonomy" id="4460"/>
    <lineage>
        <taxon>Eukaryota</taxon>
        <taxon>Viridiplantae</taxon>
        <taxon>Streptophyta</taxon>
        <taxon>Embryophyta</taxon>
        <taxon>Tracheophyta</taxon>
        <taxon>Spermatophyta</taxon>
        <taxon>Magnoliopsida</taxon>
        <taxon>Liliopsida</taxon>
        <taxon>Araceae</taxon>
        <taxon>Aroideae</taxon>
        <taxon>Colocasieae</taxon>
        <taxon>Colocasia</taxon>
    </lineage>
</organism>
<keyword evidence="2" id="KW-1185">Reference proteome</keyword>
<sequence>MYMTVSKTWGNCITIDLAKRWVFMQKVDIATHPCKGHDGIRQIATGSYKDRDGSFGQAARTRQGILLLSSPENYAADVNNAK</sequence>
<evidence type="ECO:0000313" key="2">
    <source>
        <dbReference type="Proteomes" id="UP000652761"/>
    </source>
</evidence>
<reference evidence="1" key="1">
    <citation type="submission" date="2017-07" db="EMBL/GenBank/DDBJ databases">
        <title>Taro Niue Genome Assembly and Annotation.</title>
        <authorList>
            <person name="Atibalentja N."/>
            <person name="Keating K."/>
            <person name="Fields C.J."/>
        </authorList>
    </citation>
    <scope>NUCLEOTIDE SEQUENCE</scope>
    <source>
        <strain evidence="1">Niue_2</strain>
        <tissue evidence="1">Leaf</tissue>
    </source>
</reference>
<gene>
    <name evidence="1" type="ORF">Taro_002772</name>
</gene>
<proteinExistence type="predicted"/>
<evidence type="ECO:0000313" key="1">
    <source>
        <dbReference type="EMBL" id="MQL70435.1"/>
    </source>
</evidence>
<accession>A0A843THE1</accession>
<comment type="caution">
    <text evidence="1">The sequence shown here is derived from an EMBL/GenBank/DDBJ whole genome shotgun (WGS) entry which is preliminary data.</text>
</comment>
<dbReference type="EMBL" id="NMUH01000068">
    <property type="protein sequence ID" value="MQL70435.1"/>
    <property type="molecule type" value="Genomic_DNA"/>
</dbReference>
<dbReference type="AlphaFoldDB" id="A0A843THE1"/>
<name>A0A843THE1_COLES</name>
<protein>
    <submittedName>
        <fullName evidence="1">Uncharacterized protein</fullName>
    </submittedName>
</protein>